<feature type="compositionally biased region" description="Basic and acidic residues" evidence="1">
    <location>
        <begin position="237"/>
        <end position="247"/>
    </location>
</feature>
<dbReference type="HOGENOM" id="CLU_038391_0_0_1"/>
<feature type="compositionally biased region" description="Polar residues" evidence="1">
    <location>
        <begin position="155"/>
        <end position="167"/>
    </location>
</feature>
<feature type="region of interest" description="Disordered" evidence="1">
    <location>
        <begin position="93"/>
        <end position="304"/>
    </location>
</feature>
<protein>
    <submittedName>
        <fullName evidence="2">Uncharacterized protein</fullName>
    </submittedName>
</protein>
<feature type="compositionally biased region" description="Polar residues" evidence="1">
    <location>
        <begin position="95"/>
        <end position="110"/>
    </location>
</feature>
<feature type="compositionally biased region" description="Basic residues" evidence="1">
    <location>
        <begin position="221"/>
        <end position="236"/>
    </location>
</feature>
<dbReference type="EMBL" id="KB909617">
    <property type="protein sequence ID" value="EOB11866.1"/>
    <property type="molecule type" value="Genomic_DNA"/>
</dbReference>
<dbReference type="VEuPathDB" id="MicrosporidiaDB:NBO_710g0001"/>
<evidence type="ECO:0000256" key="1">
    <source>
        <dbReference type="SAM" id="MobiDB-lite"/>
    </source>
</evidence>
<sequence>MDLLVQACENKKLLSGDNQENSYLLTETPTLRKFLDGKYPQTLKLFEDAIDLNRISEDRNNETLKFLSNVFTNKKQSDEEAFNQLAKMLVKNEHSGNNVPNPQAPTTVISQDPPRPFLDGTVNESNGNQVSHIETTKNQTIPNDGSPNEPDFSFVGQNEDSGAMETTKSAEPKKRNKRSSKSHVNSNTDFHQSKDKSKESREKSSKKNKRSRRSTKDSKKPKSKNKHKRSKRQKSKGKTEISGHDGKSNLNDLDTDMMGDDPSTYNPSTHSEAPFTKTVDTKPTVVDSKTNDKSSTSNKNNNSKLFNSYYPEEYKRFVPLNPAIAYRRPKMLFLNDDNQIIPKLKTVVGGQSQGDIFEKYDIKPQKIVEVPKNRLVLTFTVSRSVY</sequence>
<evidence type="ECO:0000313" key="3">
    <source>
        <dbReference type="Proteomes" id="UP000016927"/>
    </source>
</evidence>
<keyword evidence="3" id="KW-1185">Reference proteome</keyword>
<proteinExistence type="predicted"/>
<dbReference type="Proteomes" id="UP000016927">
    <property type="component" value="Unassembled WGS sequence"/>
</dbReference>
<dbReference type="AlphaFoldDB" id="R0KMJ0"/>
<feature type="compositionally biased region" description="Basic and acidic residues" evidence="1">
    <location>
        <begin position="191"/>
        <end position="205"/>
    </location>
</feature>
<evidence type="ECO:0000313" key="2">
    <source>
        <dbReference type="EMBL" id="EOB11866.1"/>
    </source>
</evidence>
<reference evidence="2 3" key="1">
    <citation type="journal article" date="2013" name="BMC Genomics">
        <title>Comparative genomics of parasitic silkworm microsporidia reveal an association between genome expansion and host adaptation.</title>
        <authorList>
            <person name="Pan G."/>
            <person name="Xu J."/>
            <person name="Li T."/>
            <person name="Xia Q."/>
            <person name="Liu S.L."/>
            <person name="Zhang G."/>
            <person name="Li S."/>
            <person name="Li C."/>
            <person name="Liu H."/>
            <person name="Yang L."/>
            <person name="Liu T."/>
            <person name="Zhang X."/>
            <person name="Wu Z."/>
            <person name="Fan W."/>
            <person name="Dang X."/>
            <person name="Xiang H."/>
            <person name="Tao M."/>
            <person name="Li Y."/>
            <person name="Hu J."/>
            <person name="Li Z."/>
            <person name="Lin L."/>
            <person name="Luo J."/>
            <person name="Geng L."/>
            <person name="Wang L."/>
            <person name="Long M."/>
            <person name="Wan Y."/>
            <person name="He N."/>
            <person name="Zhang Z."/>
            <person name="Lu C."/>
            <person name="Keeling P.J."/>
            <person name="Wang J."/>
            <person name="Xiang Z."/>
            <person name="Zhou Z."/>
        </authorList>
    </citation>
    <scope>NUCLEOTIDE SEQUENCE [LARGE SCALE GENOMIC DNA]</scope>
    <source>
        <strain evidence="3">CQ1 / CVCC 102059</strain>
    </source>
</reference>
<accession>R0KMJ0</accession>
<organism evidence="2 3">
    <name type="scientific">Nosema bombycis (strain CQ1 / CVCC 102059)</name>
    <name type="common">Microsporidian parasite</name>
    <name type="synonym">Pebrine of silkworm</name>
    <dbReference type="NCBI Taxonomy" id="578461"/>
    <lineage>
        <taxon>Eukaryota</taxon>
        <taxon>Fungi</taxon>
        <taxon>Fungi incertae sedis</taxon>
        <taxon>Microsporidia</taxon>
        <taxon>Nosematidae</taxon>
        <taxon>Nosema</taxon>
    </lineage>
</organism>
<gene>
    <name evidence="2" type="ORF">NBO_710g0001</name>
</gene>
<feature type="compositionally biased region" description="Low complexity" evidence="1">
    <location>
        <begin position="276"/>
        <end position="304"/>
    </location>
</feature>
<name>R0KMJ0_NOSB1</name>
<feature type="compositionally biased region" description="Polar residues" evidence="1">
    <location>
        <begin position="122"/>
        <end position="146"/>
    </location>
</feature>